<gene>
    <name evidence="1" type="ORF">EAH76_06055</name>
</gene>
<dbReference type="AlphaFoldDB" id="A0A502FYY3"/>
<organism evidence="1 2">
    <name type="scientific">Sphingomonas glacialis</name>
    <dbReference type="NCBI Taxonomy" id="658225"/>
    <lineage>
        <taxon>Bacteria</taxon>
        <taxon>Pseudomonadati</taxon>
        <taxon>Pseudomonadota</taxon>
        <taxon>Alphaproteobacteria</taxon>
        <taxon>Sphingomonadales</taxon>
        <taxon>Sphingomonadaceae</taxon>
        <taxon>Sphingomonas</taxon>
    </lineage>
</organism>
<dbReference type="EMBL" id="RCZC01000002">
    <property type="protein sequence ID" value="TPG54246.1"/>
    <property type="molecule type" value="Genomic_DNA"/>
</dbReference>
<dbReference type="Proteomes" id="UP000319931">
    <property type="component" value="Unassembled WGS sequence"/>
</dbReference>
<accession>A0A502FYY3</accession>
<proteinExistence type="predicted"/>
<protein>
    <submittedName>
        <fullName evidence="1">Uncharacterized protein</fullName>
    </submittedName>
</protein>
<sequence>MFSLDAQISSAAEQDRLLRQLAVEEGATLFLREGIGAIATVRSELRGAESLAERRYLRLVVVELERLDRQARRTTLRLRPTLGERLTDGWRRLLR</sequence>
<name>A0A502FYY3_9SPHN</name>
<dbReference type="RefSeq" id="WP_140849171.1">
    <property type="nucleotide sequence ID" value="NZ_RCZC01000002.1"/>
</dbReference>
<keyword evidence="2" id="KW-1185">Reference proteome</keyword>
<reference evidence="1 2" key="1">
    <citation type="journal article" date="2019" name="Environ. Microbiol.">
        <title>Species interactions and distinct microbial communities in high Arctic permafrost affected cryosols are associated with the CH4 and CO2 gas fluxes.</title>
        <authorList>
            <person name="Altshuler I."/>
            <person name="Hamel J."/>
            <person name="Turney S."/>
            <person name="Magnuson E."/>
            <person name="Levesque R."/>
            <person name="Greer C."/>
            <person name="Whyte L.G."/>
        </authorList>
    </citation>
    <scope>NUCLEOTIDE SEQUENCE [LARGE SCALE GENOMIC DNA]</scope>
    <source>
        <strain evidence="1 2">E6.1</strain>
    </source>
</reference>
<comment type="caution">
    <text evidence="1">The sequence shown here is derived from an EMBL/GenBank/DDBJ whole genome shotgun (WGS) entry which is preliminary data.</text>
</comment>
<evidence type="ECO:0000313" key="1">
    <source>
        <dbReference type="EMBL" id="TPG54246.1"/>
    </source>
</evidence>
<evidence type="ECO:0000313" key="2">
    <source>
        <dbReference type="Proteomes" id="UP000319931"/>
    </source>
</evidence>